<dbReference type="InterPro" id="IPR029032">
    <property type="entry name" value="AhpD-like"/>
</dbReference>
<dbReference type="SUPFAM" id="SSF69118">
    <property type="entry name" value="AhpD-like"/>
    <property type="match status" value="1"/>
</dbReference>
<organism evidence="1 2">
    <name type="scientific">Pseudoalteromonas fenneropenaei</name>
    <dbReference type="NCBI Taxonomy" id="1737459"/>
    <lineage>
        <taxon>Bacteria</taxon>
        <taxon>Pseudomonadati</taxon>
        <taxon>Pseudomonadota</taxon>
        <taxon>Gammaproteobacteria</taxon>
        <taxon>Alteromonadales</taxon>
        <taxon>Pseudoalteromonadaceae</taxon>
        <taxon>Pseudoalteromonas</taxon>
    </lineage>
</organism>
<name>A0ABV7CJG9_9GAMM</name>
<evidence type="ECO:0000313" key="2">
    <source>
        <dbReference type="Proteomes" id="UP001595453"/>
    </source>
</evidence>
<dbReference type="RefSeq" id="WP_377123651.1">
    <property type="nucleotide sequence ID" value="NZ_JBHRSD010000014.1"/>
</dbReference>
<reference evidence="2" key="1">
    <citation type="journal article" date="2019" name="Int. J. Syst. Evol. Microbiol.">
        <title>The Global Catalogue of Microorganisms (GCM) 10K type strain sequencing project: providing services to taxonomists for standard genome sequencing and annotation.</title>
        <authorList>
            <consortium name="The Broad Institute Genomics Platform"/>
            <consortium name="The Broad Institute Genome Sequencing Center for Infectious Disease"/>
            <person name="Wu L."/>
            <person name="Ma J."/>
        </authorList>
    </citation>
    <scope>NUCLEOTIDE SEQUENCE [LARGE SCALE GENOMIC DNA]</scope>
    <source>
        <strain evidence="2">KCTC 42730</strain>
    </source>
</reference>
<gene>
    <name evidence="1" type="ORF">ACFOEE_09740</name>
</gene>
<evidence type="ECO:0000313" key="1">
    <source>
        <dbReference type="EMBL" id="MFC3032799.1"/>
    </source>
</evidence>
<dbReference type="EMBL" id="JBHRSD010000014">
    <property type="protein sequence ID" value="MFC3032799.1"/>
    <property type="molecule type" value="Genomic_DNA"/>
</dbReference>
<protein>
    <submittedName>
        <fullName evidence="1">Carboxymuconolactone decarboxylase family protein</fullName>
    </submittedName>
</protein>
<proteinExistence type="predicted"/>
<dbReference type="Proteomes" id="UP001595453">
    <property type="component" value="Unassembled WGS sequence"/>
</dbReference>
<comment type="caution">
    <text evidence="1">The sequence shown here is derived from an EMBL/GenBank/DDBJ whole genome shotgun (WGS) entry which is preliminary data.</text>
</comment>
<dbReference type="PANTHER" id="PTHR35446">
    <property type="entry name" value="SI:CH211-175M2.5"/>
    <property type="match status" value="1"/>
</dbReference>
<dbReference type="Gene3D" id="1.20.1290.10">
    <property type="entry name" value="AhpD-like"/>
    <property type="match status" value="1"/>
</dbReference>
<accession>A0ABV7CJG9</accession>
<keyword evidence="2" id="KW-1185">Reference proteome</keyword>
<sequence length="196" mass="21446">MNTGMNHLVTPVKRSDVPELEPVFLAIENNLGFIPNGILTMAKDPVLAAAFGGLFKCLAQFKHIETELKWAIATISSNAAGCVYCQGHFSHIASRVNVDRNKVLAAFEFESSGYYSEAEKSALRFAFACSTSPAHLRSSHYEELGRYFTEPAVVEIAAIIAICGFLNRWNTAMDSQLEVAPAAILQEINQLSRFAG</sequence>
<dbReference type="PANTHER" id="PTHR35446:SF2">
    <property type="entry name" value="CARBOXYMUCONOLACTONE DECARBOXYLASE-LIKE DOMAIN-CONTAINING PROTEIN"/>
    <property type="match status" value="1"/>
</dbReference>